<keyword evidence="1" id="KW-0812">Transmembrane</keyword>
<feature type="transmembrane region" description="Helical" evidence="1">
    <location>
        <begin position="298"/>
        <end position="323"/>
    </location>
</feature>
<dbReference type="InterPro" id="IPR040410">
    <property type="entry name" value="UPF0658_Golgi"/>
</dbReference>
<evidence type="ECO:0000256" key="1">
    <source>
        <dbReference type="SAM" id="Phobius"/>
    </source>
</evidence>
<evidence type="ECO:0000313" key="3">
    <source>
        <dbReference type="Proteomes" id="UP001203297"/>
    </source>
</evidence>
<reference evidence="2" key="1">
    <citation type="journal article" date="2022" name="New Phytol.">
        <title>Evolutionary transition to the ectomycorrhizal habit in the genomes of a hyperdiverse lineage of mushroom-forming fungi.</title>
        <authorList>
            <person name="Looney B."/>
            <person name="Miyauchi S."/>
            <person name="Morin E."/>
            <person name="Drula E."/>
            <person name="Courty P.E."/>
            <person name="Kohler A."/>
            <person name="Kuo A."/>
            <person name="LaButti K."/>
            <person name="Pangilinan J."/>
            <person name="Lipzen A."/>
            <person name="Riley R."/>
            <person name="Andreopoulos W."/>
            <person name="He G."/>
            <person name="Johnson J."/>
            <person name="Nolan M."/>
            <person name="Tritt A."/>
            <person name="Barry K.W."/>
            <person name="Grigoriev I.V."/>
            <person name="Nagy L.G."/>
            <person name="Hibbett D."/>
            <person name="Henrissat B."/>
            <person name="Matheny P.B."/>
            <person name="Labbe J."/>
            <person name="Martin F.M."/>
        </authorList>
    </citation>
    <scope>NUCLEOTIDE SEQUENCE</scope>
    <source>
        <strain evidence="2">BPL690</strain>
    </source>
</reference>
<organism evidence="2 3">
    <name type="scientific">Multifurca ochricompacta</name>
    <dbReference type="NCBI Taxonomy" id="376703"/>
    <lineage>
        <taxon>Eukaryota</taxon>
        <taxon>Fungi</taxon>
        <taxon>Dikarya</taxon>
        <taxon>Basidiomycota</taxon>
        <taxon>Agaricomycotina</taxon>
        <taxon>Agaricomycetes</taxon>
        <taxon>Russulales</taxon>
        <taxon>Russulaceae</taxon>
        <taxon>Multifurca</taxon>
    </lineage>
</organism>
<name>A0AAD4M1K8_9AGAM</name>
<evidence type="ECO:0000313" key="2">
    <source>
        <dbReference type="EMBL" id="KAI0297017.1"/>
    </source>
</evidence>
<proteinExistence type="predicted"/>
<gene>
    <name evidence="2" type="ORF">B0F90DRAFT_1635111</name>
</gene>
<feature type="non-terminal residue" evidence="2">
    <location>
        <position position="1"/>
    </location>
</feature>
<dbReference type="Proteomes" id="UP001203297">
    <property type="component" value="Unassembled WGS sequence"/>
</dbReference>
<keyword evidence="3" id="KW-1185">Reference proteome</keyword>
<sequence length="488" mass="56323">QYLRVTLNWVTKSFFLFSFIHCFTQGTLQSFLYSADDAWGSLTSEIVSHAQINSTTFVQFTGHDGTYSLELCNQVPVTGGDPNPCDTFYTAGQTDPVSIPHRFLRTDSPTSTSWIVNSNSPALNIHIDSQPRSDGFSDVVITSNDGSMSMSLNPVCTFTLLYPAAKLSQSRREELSLIGSQFWFFGLAVFALLFESIPHILALLIARMLATGWSTYALWHTMNINDRLYHLIERPDTPCHINLYSQYFTRRLALQIADLMLHWDALLISIYLSWRLYKVYRTHTFRRVGPPKDILRMYRYFLAVLVSIQLSLFILVNAMALWVDQLLHGAIKKLSSHTPVYDGTFILTTVLLIPWLMMGWYSVRREWRKLTWAFLAIAFFFMFSWSMMFYSRVYRFTFVDWPFFGCMTVSSFVALLFSTGFAFVCLRNYDKGLAQWIYVERVFGNDDFEPDLFPTEVIEKEWKPDGDRASIYKVALPELLRDSPSSMA</sequence>
<dbReference type="EMBL" id="WTXG01000041">
    <property type="protein sequence ID" value="KAI0297017.1"/>
    <property type="molecule type" value="Genomic_DNA"/>
</dbReference>
<feature type="transmembrane region" description="Helical" evidence="1">
    <location>
        <begin position="370"/>
        <end position="390"/>
    </location>
</feature>
<keyword evidence="1" id="KW-0472">Membrane</keyword>
<feature type="transmembrane region" description="Helical" evidence="1">
    <location>
        <begin position="175"/>
        <end position="194"/>
    </location>
</feature>
<comment type="caution">
    <text evidence="2">The sequence shown here is derived from an EMBL/GenBank/DDBJ whole genome shotgun (WGS) entry which is preliminary data.</text>
</comment>
<protein>
    <submittedName>
        <fullName evidence="2">Uncharacterized protein</fullName>
    </submittedName>
</protein>
<feature type="transmembrane region" description="Helical" evidence="1">
    <location>
        <begin position="402"/>
        <end position="426"/>
    </location>
</feature>
<dbReference type="PANTHER" id="PTHR34391:SF2">
    <property type="entry name" value="TRP C-TERMINAL DOMAIN-CONTAINING PROTEIN"/>
    <property type="match status" value="1"/>
</dbReference>
<dbReference type="PANTHER" id="PTHR34391">
    <property type="entry name" value="UPF0658 GOLGI APPARATUS MEMBRANE PROTEIN C1952.10C-RELATED"/>
    <property type="match status" value="1"/>
</dbReference>
<dbReference type="GO" id="GO:0005794">
    <property type="term" value="C:Golgi apparatus"/>
    <property type="evidence" value="ECO:0007669"/>
    <property type="project" value="TreeGrafter"/>
</dbReference>
<dbReference type="AlphaFoldDB" id="A0AAD4M1K8"/>
<accession>A0AAD4M1K8</accession>
<feature type="transmembrane region" description="Helical" evidence="1">
    <location>
        <begin position="343"/>
        <end position="363"/>
    </location>
</feature>
<keyword evidence="1" id="KW-1133">Transmembrane helix</keyword>